<comment type="caution">
    <text evidence="9">The sequence shown here is derived from an EMBL/GenBank/DDBJ whole genome shotgun (WGS) entry which is preliminary data.</text>
</comment>
<keyword evidence="7 8" id="KW-0472">Membrane</keyword>
<keyword evidence="4 8" id="KW-0812">Transmembrane</keyword>
<feature type="transmembrane region" description="Helical" evidence="8">
    <location>
        <begin position="70"/>
        <end position="90"/>
    </location>
</feature>
<feature type="transmembrane region" description="Helical" evidence="8">
    <location>
        <begin position="137"/>
        <end position="158"/>
    </location>
</feature>
<evidence type="ECO:0000256" key="6">
    <source>
        <dbReference type="ARBA" id="ARBA00023065"/>
    </source>
</evidence>
<dbReference type="PANTHER" id="PTHR32024">
    <property type="entry name" value="TRK SYSTEM POTASSIUM UPTAKE PROTEIN TRKG-RELATED"/>
    <property type="match status" value="1"/>
</dbReference>
<feature type="transmembrane region" description="Helical" evidence="8">
    <location>
        <begin position="102"/>
        <end position="125"/>
    </location>
</feature>
<dbReference type="RefSeq" id="WP_338438023.1">
    <property type="nucleotide sequence ID" value="NZ_JAUYVH010000015.1"/>
</dbReference>
<feature type="transmembrane region" description="Helical" evidence="8">
    <location>
        <begin position="313"/>
        <end position="338"/>
    </location>
</feature>
<feature type="transmembrane region" description="Helical" evidence="8">
    <location>
        <begin position="210"/>
        <end position="236"/>
    </location>
</feature>
<organism evidence="9 10">
    <name type="scientific">Keguizhuia sedimenti</name>
    <dbReference type="NCBI Taxonomy" id="3064264"/>
    <lineage>
        <taxon>Bacteria</taxon>
        <taxon>Pseudomonadati</taxon>
        <taxon>Pseudomonadota</taxon>
        <taxon>Betaproteobacteria</taxon>
        <taxon>Burkholderiales</taxon>
        <taxon>Oxalobacteraceae</taxon>
        <taxon>Keguizhuia</taxon>
    </lineage>
</organism>
<protein>
    <submittedName>
        <fullName evidence="9">Potassium transporter TrkG</fullName>
    </submittedName>
</protein>
<evidence type="ECO:0000256" key="3">
    <source>
        <dbReference type="ARBA" id="ARBA00022475"/>
    </source>
</evidence>
<gene>
    <name evidence="9" type="ORF">Q8A64_16545</name>
</gene>
<evidence type="ECO:0000313" key="10">
    <source>
        <dbReference type="Proteomes" id="UP001225596"/>
    </source>
</evidence>
<evidence type="ECO:0000256" key="4">
    <source>
        <dbReference type="ARBA" id="ARBA00022692"/>
    </source>
</evidence>
<proteinExistence type="predicted"/>
<reference evidence="9 10" key="1">
    <citation type="submission" date="2023-08" db="EMBL/GenBank/DDBJ databases">
        <title>Oxalobacteraceae gen .nov., isolated from river sludge outside the plant.</title>
        <authorList>
            <person name="Zhao S.Y."/>
        </authorList>
    </citation>
    <scope>NUCLEOTIDE SEQUENCE [LARGE SCALE GENOMIC DNA]</scope>
    <source>
        <strain evidence="9 10">R-40</strain>
    </source>
</reference>
<dbReference type="Proteomes" id="UP001225596">
    <property type="component" value="Unassembled WGS sequence"/>
</dbReference>
<name>A0ABU1BVJ5_9BURK</name>
<dbReference type="InterPro" id="IPR003445">
    <property type="entry name" value="Cat_transpt"/>
</dbReference>
<dbReference type="EMBL" id="JAUYVH010000015">
    <property type="protein sequence ID" value="MDQ9172026.1"/>
    <property type="molecule type" value="Genomic_DNA"/>
</dbReference>
<evidence type="ECO:0000256" key="7">
    <source>
        <dbReference type="ARBA" id="ARBA00023136"/>
    </source>
</evidence>
<dbReference type="Pfam" id="PF02386">
    <property type="entry name" value="TrkH"/>
    <property type="match status" value="1"/>
</dbReference>
<feature type="transmembrane region" description="Helical" evidence="8">
    <location>
        <begin position="257"/>
        <end position="282"/>
    </location>
</feature>
<evidence type="ECO:0000256" key="8">
    <source>
        <dbReference type="SAM" id="Phobius"/>
    </source>
</evidence>
<evidence type="ECO:0000313" key="9">
    <source>
        <dbReference type="EMBL" id="MDQ9172026.1"/>
    </source>
</evidence>
<keyword evidence="3" id="KW-1003">Cell membrane</keyword>
<accession>A0ABU1BVJ5</accession>
<evidence type="ECO:0000256" key="2">
    <source>
        <dbReference type="ARBA" id="ARBA00022448"/>
    </source>
</evidence>
<sequence length="355" mass="38215">MTFGIFLLNFSGSQITMRHRAALSEALNQTNQGDLWRTLRLMLGFTVVMELTGTMLLASLWVPQMGWSSGLYYSFFHAVSAFNNAGFGLAADSLTGYVGNPLVNSVISMLFILGGLGFIVVADMLNKRRFQEYALHTKVMLIATVVINAVAMLAILMLEHGNPNTLGALNEPSDKLWAAWFQAVVPRTAGFNTVDIAALYPSTAFLMMGLMFIGGGSGSTASGIKLSTFVILLLATRTFLRQQERPVIFGRSLSARIVTKALATTIISLFCVISGTFLLAMIEPGDFLNLAFEAVSAFGTVGMSRGVTANLSAAGQVIIMVLMLIGRVGPLTFAFLIANRPGERIRYPDGQISVG</sequence>
<evidence type="ECO:0000256" key="5">
    <source>
        <dbReference type="ARBA" id="ARBA00022989"/>
    </source>
</evidence>
<keyword evidence="2" id="KW-0813">Transport</keyword>
<keyword evidence="5 8" id="KW-1133">Transmembrane helix</keyword>
<keyword evidence="6" id="KW-0406">Ion transport</keyword>
<comment type="subcellular location">
    <subcellularLocation>
        <location evidence="1">Cell membrane</location>
        <topology evidence="1">Multi-pass membrane protein</topology>
    </subcellularLocation>
</comment>
<dbReference type="PANTHER" id="PTHR32024:SF1">
    <property type="entry name" value="KTR SYSTEM POTASSIUM UPTAKE PROTEIN B"/>
    <property type="match status" value="1"/>
</dbReference>
<keyword evidence="10" id="KW-1185">Reference proteome</keyword>
<feature type="transmembrane region" description="Helical" evidence="8">
    <location>
        <begin position="42"/>
        <end position="63"/>
    </location>
</feature>
<evidence type="ECO:0000256" key="1">
    <source>
        <dbReference type="ARBA" id="ARBA00004651"/>
    </source>
</evidence>